<sequence length="394" mass="42371">MLNKVRLLTPGPTPLPERVRLVLAKDMIHHRKSEFKAVMGRVQERLRVLFGTDDVVLPLSCSGTGAMTAAVYSLFTPGQRVLVVEGGKFGQRWREIAVSRGLEVTTIEVPWGEAVDPQAVAAALKADPGIAAVLIQHSETSTGVLHPVEEVARITRDTDTLLLVDGISAVSLAPCPMDQWGIDCLVTGSQKGLMLPPGLALLALSPRAWKRAESVTPGCFYFNLPKERAKIAQGQTLFTSAVNLVVGLDESLEMLLENGLEAIYAKQWALTMLARAGVAAMGLELYAKTHFAWGITSVMLPAGVDGTEVLRIAMDNYGVCMAGGQDHMKGRMVRIGHMGWVDWADLVAGLHALNRGIIEAGGHCGSRDYLEEALAAYRMALAGKPGEPLPLIHS</sequence>
<comment type="cofactor">
    <cofactor evidence="1 5 7">
        <name>pyridoxal 5'-phosphate</name>
        <dbReference type="ChEBI" id="CHEBI:597326"/>
    </cofactor>
</comment>
<evidence type="ECO:0000256" key="1">
    <source>
        <dbReference type="ARBA" id="ARBA00001933"/>
    </source>
</evidence>
<organism evidence="9">
    <name type="scientific">uncultured Desulfovibrio sp</name>
    <dbReference type="NCBI Taxonomy" id="167968"/>
    <lineage>
        <taxon>Bacteria</taxon>
        <taxon>Pseudomonadati</taxon>
        <taxon>Thermodesulfobacteriota</taxon>
        <taxon>Desulfovibrionia</taxon>
        <taxon>Desulfovibrionales</taxon>
        <taxon>Desulfovibrionaceae</taxon>
        <taxon>Desulfovibrio</taxon>
        <taxon>environmental samples</taxon>
    </lineage>
</organism>
<dbReference type="GO" id="GO:0019265">
    <property type="term" value="P:glycine biosynthetic process, by transamination of glyoxylate"/>
    <property type="evidence" value="ECO:0007669"/>
    <property type="project" value="TreeGrafter"/>
</dbReference>
<accession>A0A212KA56</accession>
<evidence type="ECO:0000259" key="8">
    <source>
        <dbReference type="Pfam" id="PF00266"/>
    </source>
</evidence>
<dbReference type="InterPro" id="IPR000192">
    <property type="entry name" value="Aminotrans_V_dom"/>
</dbReference>
<feature type="domain" description="Aminotransferase class V" evidence="8">
    <location>
        <begin position="26"/>
        <end position="330"/>
    </location>
</feature>
<dbReference type="InterPro" id="IPR015422">
    <property type="entry name" value="PyrdxlP-dep_Trfase_small"/>
</dbReference>
<dbReference type="Gene3D" id="3.90.1150.10">
    <property type="entry name" value="Aspartate Aminotransferase, domain 1"/>
    <property type="match status" value="1"/>
</dbReference>
<evidence type="ECO:0000256" key="3">
    <source>
        <dbReference type="ARBA" id="ARBA00022898"/>
    </source>
</evidence>
<proteinExistence type="inferred from homology"/>
<evidence type="ECO:0000256" key="5">
    <source>
        <dbReference type="PIRSR" id="PIRSR000524-50"/>
    </source>
</evidence>
<dbReference type="InterPro" id="IPR024169">
    <property type="entry name" value="SP_NH2Trfase/AEP_transaminase"/>
</dbReference>
<dbReference type="Gene3D" id="3.40.640.10">
    <property type="entry name" value="Type I PLP-dependent aspartate aminotransferase-like (Major domain)"/>
    <property type="match status" value="1"/>
</dbReference>
<evidence type="ECO:0000256" key="6">
    <source>
        <dbReference type="RuleBase" id="RU004075"/>
    </source>
</evidence>
<comment type="similarity">
    <text evidence="2 6">Belongs to the class-V pyridoxal-phosphate-dependent aminotransferase family.</text>
</comment>
<protein>
    <recommendedName>
        <fullName evidence="8">Aminotransferase class V domain-containing protein</fullName>
    </recommendedName>
</protein>
<dbReference type="PIRSF" id="PIRSF000524">
    <property type="entry name" value="SPT"/>
    <property type="match status" value="1"/>
</dbReference>
<feature type="modified residue" description="N6-(pyridoxal phosphate)lysine" evidence="5">
    <location>
        <position position="191"/>
    </location>
</feature>
<dbReference type="PROSITE" id="PS00595">
    <property type="entry name" value="AA_TRANSFER_CLASS_5"/>
    <property type="match status" value="1"/>
</dbReference>
<dbReference type="RefSeq" id="WP_215648062.1">
    <property type="nucleotide sequence ID" value="NZ_CAKSVL010000011.1"/>
</dbReference>
<feature type="binding site" evidence="4">
    <location>
        <position position="334"/>
    </location>
    <ligand>
        <name>substrate</name>
    </ligand>
</feature>
<dbReference type="EMBL" id="FLUP01000001">
    <property type="protein sequence ID" value="SBW08478.1"/>
    <property type="molecule type" value="Genomic_DNA"/>
</dbReference>
<dbReference type="PANTHER" id="PTHR21152">
    <property type="entry name" value="AMINOTRANSFERASE CLASS V"/>
    <property type="match status" value="1"/>
</dbReference>
<dbReference type="PANTHER" id="PTHR21152:SF40">
    <property type="entry name" value="ALANINE--GLYOXYLATE AMINOTRANSFERASE"/>
    <property type="match status" value="1"/>
</dbReference>
<dbReference type="InterPro" id="IPR020578">
    <property type="entry name" value="Aminotrans_V_PyrdxlP_BS"/>
</dbReference>
<dbReference type="GO" id="GO:0004760">
    <property type="term" value="F:L-serine-pyruvate transaminase activity"/>
    <property type="evidence" value="ECO:0007669"/>
    <property type="project" value="TreeGrafter"/>
</dbReference>
<gene>
    <name evidence="9" type="ORF">KM92DES2_12500</name>
</gene>
<keyword evidence="3 5" id="KW-0663">Pyridoxal phosphate</keyword>
<dbReference type="Pfam" id="PF00266">
    <property type="entry name" value="Aminotran_5"/>
    <property type="match status" value="1"/>
</dbReference>
<evidence type="ECO:0000256" key="7">
    <source>
        <dbReference type="RuleBase" id="RU004504"/>
    </source>
</evidence>
<evidence type="ECO:0000256" key="2">
    <source>
        <dbReference type="ARBA" id="ARBA00009236"/>
    </source>
</evidence>
<dbReference type="GO" id="GO:0008453">
    <property type="term" value="F:alanine-glyoxylate transaminase activity"/>
    <property type="evidence" value="ECO:0007669"/>
    <property type="project" value="TreeGrafter"/>
</dbReference>
<reference evidence="9" key="1">
    <citation type="submission" date="2016-04" db="EMBL/GenBank/DDBJ databases">
        <authorList>
            <person name="Evans L.H."/>
            <person name="Alamgir A."/>
            <person name="Owens N."/>
            <person name="Weber N.D."/>
            <person name="Virtaneva K."/>
            <person name="Barbian K."/>
            <person name="Babar A."/>
            <person name="Rosenke K."/>
        </authorList>
    </citation>
    <scope>NUCLEOTIDE SEQUENCE</scope>
    <source>
        <strain evidence="9">92-2</strain>
    </source>
</reference>
<name>A0A212KA56_9BACT</name>
<dbReference type="InterPro" id="IPR015421">
    <property type="entry name" value="PyrdxlP-dep_Trfase_major"/>
</dbReference>
<evidence type="ECO:0000256" key="4">
    <source>
        <dbReference type="PIRSR" id="PIRSR000524-1"/>
    </source>
</evidence>
<evidence type="ECO:0000313" key="9">
    <source>
        <dbReference type="EMBL" id="SBW08478.1"/>
    </source>
</evidence>
<dbReference type="SUPFAM" id="SSF53383">
    <property type="entry name" value="PLP-dependent transferases"/>
    <property type="match status" value="1"/>
</dbReference>
<dbReference type="AlphaFoldDB" id="A0A212KA56"/>
<dbReference type="InterPro" id="IPR015424">
    <property type="entry name" value="PyrdxlP-dep_Trfase"/>
</dbReference>